<gene>
    <name evidence="2" type="ORF">DH2020_042441</name>
</gene>
<feature type="transmembrane region" description="Helical" evidence="1">
    <location>
        <begin position="168"/>
        <end position="191"/>
    </location>
</feature>
<protein>
    <recommendedName>
        <fullName evidence="4">Ethylene-responsive nuclear family protein</fullName>
    </recommendedName>
</protein>
<dbReference type="Proteomes" id="UP001318860">
    <property type="component" value="Unassembled WGS sequence"/>
</dbReference>
<feature type="transmembrane region" description="Helical" evidence="1">
    <location>
        <begin position="388"/>
        <end position="413"/>
    </location>
</feature>
<comment type="caution">
    <text evidence="2">The sequence shown here is derived from an EMBL/GenBank/DDBJ whole genome shotgun (WGS) entry which is preliminary data.</text>
</comment>
<reference evidence="2 3" key="1">
    <citation type="journal article" date="2021" name="Comput. Struct. Biotechnol. J.">
        <title>De novo genome assembly of the potent medicinal plant Rehmannia glutinosa using nanopore technology.</title>
        <authorList>
            <person name="Ma L."/>
            <person name="Dong C."/>
            <person name="Song C."/>
            <person name="Wang X."/>
            <person name="Zheng X."/>
            <person name="Niu Y."/>
            <person name="Chen S."/>
            <person name="Feng W."/>
        </authorList>
    </citation>
    <scope>NUCLEOTIDE SEQUENCE [LARGE SCALE GENOMIC DNA]</scope>
    <source>
        <strain evidence="2">DH-2019</strain>
    </source>
</reference>
<dbReference type="PANTHER" id="PTHR36381:SF1">
    <property type="entry name" value="ETHYLENE-REGULATED TRANSCRIPT 2 (ERT2)"/>
    <property type="match status" value="1"/>
</dbReference>
<accession>A0ABR0UPH3</accession>
<keyword evidence="1" id="KW-1133">Transmembrane helix</keyword>
<evidence type="ECO:0008006" key="4">
    <source>
        <dbReference type="Google" id="ProtNLM"/>
    </source>
</evidence>
<proteinExistence type="predicted"/>
<name>A0ABR0UPH3_REHGL</name>
<keyword evidence="1" id="KW-0472">Membrane</keyword>
<dbReference type="EMBL" id="JABTTQ020002448">
    <property type="protein sequence ID" value="KAK6123840.1"/>
    <property type="molecule type" value="Genomic_DNA"/>
</dbReference>
<evidence type="ECO:0000313" key="3">
    <source>
        <dbReference type="Proteomes" id="UP001318860"/>
    </source>
</evidence>
<dbReference type="PANTHER" id="PTHR36381">
    <property type="entry name" value="ETHYLENE-REGULATED TRANSCRIPT 2 (ERT2)"/>
    <property type="match status" value="1"/>
</dbReference>
<sequence length="436" mass="49287">MPLPWKKVKSTRISQLVNDHLNISQKRRDGSSLVVETGFPTSLVDLFIKNREKLKKPSKKKRQTTSITPLSDDFNDSVITGSPISSPAPPPSPMISPLITVSPLRKNPSISPSPSEVVNKNPVLGLIDEGTLVSVVGDRGVDANTVLFVVLKMFLVVVLALGTKRLTVGITLSAFFLFFLEYVGKHVYALLKPYSMAKGVLMPIVQSFWEFLKFKEVKLDEKNISGSRFHHDQEIQVVEPNCYPLDEIRPENEIMDDASCSKGGFEYQDILYEDVLIEKEESKRKSRRSKIKSKMKKLVPRKLRSSKKEHEIVRKDHSVFLSDEQQVDDQWETESASELSSVSSGRYKEEDNMNVIRAFVRSSDDFEEDNMNATKNEEIKEDGLTWRYLILCVIVLAGLIGGRVFALLLTLSWCLVLKLGEKLPMMIKSFKDDESG</sequence>
<evidence type="ECO:0000313" key="2">
    <source>
        <dbReference type="EMBL" id="KAK6123840.1"/>
    </source>
</evidence>
<keyword evidence="1" id="KW-0812">Transmembrane</keyword>
<evidence type="ECO:0000256" key="1">
    <source>
        <dbReference type="SAM" id="Phobius"/>
    </source>
</evidence>
<organism evidence="2 3">
    <name type="scientific">Rehmannia glutinosa</name>
    <name type="common">Chinese foxglove</name>
    <dbReference type="NCBI Taxonomy" id="99300"/>
    <lineage>
        <taxon>Eukaryota</taxon>
        <taxon>Viridiplantae</taxon>
        <taxon>Streptophyta</taxon>
        <taxon>Embryophyta</taxon>
        <taxon>Tracheophyta</taxon>
        <taxon>Spermatophyta</taxon>
        <taxon>Magnoliopsida</taxon>
        <taxon>eudicotyledons</taxon>
        <taxon>Gunneridae</taxon>
        <taxon>Pentapetalae</taxon>
        <taxon>asterids</taxon>
        <taxon>lamiids</taxon>
        <taxon>Lamiales</taxon>
        <taxon>Orobanchaceae</taxon>
        <taxon>Rehmannieae</taxon>
        <taxon>Rehmannia</taxon>
    </lineage>
</organism>
<feature type="transmembrane region" description="Helical" evidence="1">
    <location>
        <begin position="145"/>
        <end position="162"/>
    </location>
</feature>
<keyword evidence="3" id="KW-1185">Reference proteome</keyword>